<organism evidence="3">
    <name type="scientific">Enterobius vermicularis</name>
    <name type="common">Human pinworm</name>
    <dbReference type="NCBI Taxonomy" id="51028"/>
    <lineage>
        <taxon>Eukaryota</taxon>
        <taxon>Metazoa</taxon>
        <taxon>Ecdysozoa</taxon>
        <taxon>Nematoda</taxon>
        <taxon>Chromadorea</taxon>
        <taxon>Rhabditida</taxon>
        <taxon>Spirurina</taxon>
        <taxon>Oxyuridomorpha</taxon>
        <taxon>Oxyuroidea</taxon>
        <taxon>Oxyuridae</taxon>
        <taxon>Enterobius</taxon>
    </lineage>
</organism>
<dbReference type="AlphaFoldDB" id="A0A0N4VPZ4"/>
<protein>
    <submittedName>
        <fullName evidence="3">Titin</fullName>
    </submittedName>
</protein>
<gene>
    <name evidence="1" type="ORF">EVEC_LOCUS12240</name>
</gene>
<dbReference type="WBParaSite" id="EVEC_0001308601-mRNA-1">
    <property type="protein sequence ID" value="EVEC_0001308601-mRNA-1"/>
    <property type="gene ID" value="EVEC_0001308601"/>
</dbReference>
<evidence type="ECO:0000313" key="3">
    <source>
        <dbReference type="WBParaSite" id="EVEC_0001308601-mRNA-1"/>
    </source>
</evidence>
<dbReference type="EMBL" id="UXUI01013870">
    <property type="protein sequence ID" value="VDD97489.1"/>
    <property type="molecule type" value="Genomic_DNA"/>
</dbReference>
<reference evidence="1 2" key="2">
    <citation type="submission" date="2018-10" db="EMBL/GenBank/DDBJ databases">
        <authorList>
            <consortium name="Pathogen Informatics"/>
        </authorList>
    </citation>
    <scope>NUCLEOTIDE SEQUENCE [LARGE SCALE GENOMIC DNA]</scope>
</reference>
<name>A0A0N4VPZ4_ENTVE</name>
<evidence type="ECO:0000313" key="1">
    <source>
        <dbReference type="EMBL" id="VDD97489.1"/>
    </source>
</evidence>
<sequence>MTMKIIERHEPRYNVETKVAAPVYILPKHGPVVDGARYPLEMPRAEVYRTPVVVRRPKVIVEEPKKKEVVVTPIVERRQKVEFIKPVVKTVLKA</sequence>
<evidence type="ECO:0000313" key="2">
    <source>
        <dbReference type="Proteomes" id="UP000274131"/>
    </source>
</evidence>
<proteinExistence type="predicted"/>
<keyword evidence="2" id="KW-1185">Reference proteome</keyword>
<dbReference type="Proteomes" id="UP000274131">
    <property type="component" value="Unassembled WGS sequence"/>
</dbReference>
<reference evidence="3" key="1">
    <citation type="submission" date="2017-02" db="UniProtKB">
        <authorList>
            <consortium name="WormBaseParasite"/>
        </authorList>
    </citation>
    <scope>IDENTIFICATION</scope>
</reference>
<accession>A0A0N4VPZ4</accession>